<dbReference type="InterPro" id="IPR011951">
    <property type="entry name" value="HAD-SF_hydro_IA_YjjG/PynA"/>
</dbReference>
<dbReference type="PANTHER" id="PTHR47478:SF1">
    <property type="entry name" value="PYRIMIDINE 5'-NUCLEOTIDASE YJJG"/>
    <property type="match status" value="1"/>
</dbReference>
<dbReference type="SFLD" id="SFLDG01129">
    <property type="entry name" value="C1.5:_HAD__Beta-PGM__Phosphata"/>
    <property type="match status" value="1"/>
</dbReference>
<name>A0A3B0RUU4_9ZZZZ</name>
<dbReference type="SUPFAM" id="SSF56784">
    <property type="entry name" value="HAD-like"/>
    <property type="match status" value="1"/>
</dbReference>
<sequence length="231" mass="24892">MERMAYTTLLFDLDHTLFDFDASEEAAFAATLASAGVTSPNGHMGIFTEINVALWADVERGILTPNQVRTLRFEQLIERTGIDADPVAMADHYVHGLGAYGELYPGARGVLEELSPHATLALISNGIGEVQRARIARPGLDRYFDAIVISGEVGTAKPGTRIFDIVFDRLDGPDKATVLMIGDSLSSDITGGVNYGIDTCWYTPDSVPDTELPVTHRVTSLAEIPPIVEGA</sequence>
<proteinExistence type="predicted"/>
<dbReference type="EMBL" id="UOEI01000211">
    <property type="protein sequence ID" value="VAV97564.1"/>
    <property type="molecule type" value="Genomic_DNA"/>
</dbReference>
<dbReference type="AlphaFoldDB" id="A0A3B0RUU4"/>
<evidence type="ECO:0008006" key="2">
    <source>
        <dbReference type="Google" id="ProtNLM"/>
    </source>
</evidence>
<dbReference type="InterPro" id="IPR023198">
    <property type="entry name" value="PGP-like_dom2"/>
</dbReference>
<dbReference type="NCBIfam" id="TIGR02254">
    <property type="entry name" value="YjjG_YfnB"/>
    <property type="match status" value="1"/>
</dbReference>
<accession>A0A3B0RUU4</accession>
<dbReference type="InterPro" id="IPR036412">
    <property type="entry name" value="HAD-like_sf"/>
</dbReference>
<dbReference type="InterPro" id="IPR052550">
    <property type="entry name" value="Pyrimidine_5'-ntase_YjjG"/>
</dbReference>
<reference evidence="1" key="1">
    <citation type="submission" date="2018-06" db="EMBL/GenBank/DDBJ databases">
        <authorList>
            <person name="Zhirakovskaya E."/>
        </authorList>
    </citation>
    <scope>NUCLEOTIDE SEQUENCE</scope>
</reference>
<gene>
    <name evidence="1" type="ORF">MNBD_ACTINO01-1761</name>
</gene>
<dbReference type="PANTHER" id="PTHR47478">
    <property type="match status" value="1"/>
</dbReference>
<dbReference type="Gene3D" id="1.10.150.240">
    <property type="entry name" value="Putative phosphatase, domain 2"/>
    <property type="match status" value="1"/>
</dbReference>
<evidence type="ECO:0000313" key="1">
    <source>
        <dbReference type="EMBL" id="VAV97564.1"/>
    </source>
</evidence>
<protein>
    <recommendedName>
        <fullName evidence="2">5'-nucleotidase</fullName>
    </recommendedName>
</protein>
<dbReference type="Gene3D" id="3.40.50.1000">
    <property type="entry name" value="HAD superfamily/HAD-like"/>
    <property type="match status" value="1"/>
</dbReference>
<dbReference type="InterPro" id="IPR023214">
    <property type="entry name" value="HAD_sf"/>
</dbReference>
<dbReference type="NCBIfam" id="TIGR01549">
    <property type="entry name" value="HAD-SF-IA-v1"/>
    <property type="match status" value="1"/>
</dbReference>
<dbReference type="GO" id="GO:0008253">
    <property type="term" value="F:5'-nucleotidase activity"/>
    <property type="evidence" value="ECO:0007669"/>
    <property type="project" value="InterPro"/>
</dbReference>
<dbReference type="Pfam" id="PF00702">
    <property type="entry name" value="Hydrolase"/>
    <property type="match status" value="1"/>
</dbReference>
<organism evidence="1">
    <name type="scientific">hydrothermal vent metagenome</name>
    <dbReference type="NCBI Taxonomy" id="652676"/>
    <lineage>
        <taxon>unclassified sequences</taxon>
        <taxon>metagenomes</taxon>
        <taxon>ecological metagenomes</taxon>
    </lineage>
</organism>
<dbReference type="InterPro" id="IPR006439">
    <property type="entry name" value="HAD-SF_hydro_IA"/>
</dbReference>
<dbReference type="SFLD" id="SFLDS00003">
    <property type="entry name" value="Haloacid_Dehalogenase"/>
    <property type="match status" value="1"/>
</dbReference>